<dbReference type="EMBL" id="UINC01079827">
    <property type="protein sequence ID" value="SVC22212.1"/>
    <property type="molecule type" value="Genomic_DNA"/>
</dbReference>
<evidence type="ECO:0000313" key="1">
    <source>
        <dbReference type="EMBL" id="SVC22212.1"/>
    </source>
</evidence>
<feature type="non-terminal residue" evidence="1">
    <location>
        <position position="167"/>
    </location>
</feature>
<protein>
    <recommendedName>
        <fullName evidence="2">MacB-like periplasmic core domain-containing protein</fullName>
    </recommendedName>
</protein>
<dbReference type="AlphaFoldDB" id="A0A382KFT4"/>
<proteinExistence type="predicted"/>
<organism evidence="1">
    <name type="scientific">marine metagenome</name>
    <dbReference type="NCBI Taxonomy" id="408172"/>
    <lineage>
        <taxon>unclassified sequences</taxon>
        <taxon>metagenomes</taxon>
        <taxon>ecological metagenomes</taxon>
    </lineage>
</organism>
<name>A0A382KFT4_9ZZZZ</name>
<evidence type="ECO:0008006" key="2">
    <source>
        <dbReference type="Google" id="ProtNLM"/>
    </source>
</evidence>
<accession>A0A382KFT4</accession>
<reference evidence="1" key="1">
    <citation type="submission" date="2018-05" db="EMBL/GenBank/DDBJ databases">
        <authorList>
            <person name="Lanie J.A."/>
            <person name="Ng W.-L."/>
            <person name="Kazmierczak K.M."/>
            <person name="Andrzejewski T.M."/>
            <person name="Davidsen T.M."/>
            <person name="Wayne K.J."/>
            <person name="Tettelin H."/>
            <person name="Glass J.I."/>
            <person name="Rusch D."/>
            <person name="Podicherti R."/>
            <person name="Tsui H.-C.T."/>
            <person name="Winkler M.E."/>
        </authorList>
    </citation>
    <scope>NUCLEOTIDE SEQUENCE</scope>
</reference>
<gene>
    <name evidence="1" type="ORF">METZ01_LOCUS275066</name>
</gene>
<feature type="non-terminal residue" evidence="1">
    <location>
        <position position="1"/>
    </location>
</feature>
<sequence length="167" mass="18723">MNGLFLDTAVILTGHEKITTRAYNEESQLMPNDLALLDTDQLTHDLNQEYLDFFWTPRITFAGLLDVPDENGETKSQGPVIALGIDFFSDGSRQVEIWDLERHLVRGKLPKNTDDVLISSKLADQLSITVGESVTFIGSTMDNAFTTYNFNVSGTFNLRKGQTDKQM</sequence>